<dbReference type="InterPro" id="IPR020449">
    <property type="entry name" value="Tscrpt_reg_AraC-type_HTH"/>
</dbReference>
<reference evidence="5 6" key="1">
    <citation type="journal article" date="2015" name="Genome Announc.">
        <title>Expanding the biotechnology potential of lactobacilli through comparative genomics of 213 strains and associated genera.</title>
        <authorList>
            <person name="Sun Z."/>
            <person name="Harris H.M."/>
            <person name="McCann A."/>
            <person name="Guo C."/>
            <person name="Argimon S."/>
            <person name="Zhang W."/>
            <person name="Yang X."/>
            <person name="Jeffery I.B."/>
            <person name="Cooney J.C."/>
            <person name="Kagawa T.F."/>
            <person name="Liu W."/>
            <person name="Song Y."/>
            <person name="Salvetti E."/>
            <person name="Wrobel A."/>
            <person name="Rasinkangas P."/>
            <person name="Parkhill J."/>
            <person name="Rea M.C."/>
            <person name="O'Sullivan O."/>
            <person name="Ritari J."/>
            <person name="Douillard F.P."/>
            <person name="Paul Ross R."/>
            <person name="Yang R."/>
            <person name="Briner A.E."/>
            <person name="Felis G.E."/>
            <person name="de Vos W.M."/>
            <person name="Barrangou R."/>
            <person name="Klaenhammer T.R."/>
            <person name="Caufield P.W."/>
            <person name="Cui Y."/>
            <person name="Zhang H."/>
            <person name="O'Toole P.W."/>
        </authorList>
    </citation>
    <scope>NUCLEOTIDE SEQUENCE [LARGE SCALE GENOMIC DNA]</scope>
    <source>
        <strain evidence="5 6">DSM 20634</strain>
    </source>
</reference>
<dbReference type="Gene3D" id="2.60.120.10">
    <property type="entry name" value="Jelly Rolls"/>
    <property type="match status" value="1"/>
</dbReference>
<dbReference type="SUPFAM" id="SSF51182">
    <property type="entry name" value="RmlC-like cupins"/>
    <property type="match status" value="1"/>
</dbReference>
<evidence type="ECO:0000256" key="3">
    <source>
        <dbReference type="ARBA" id="ARBA00023163"/>
    </source>
</evidence>
<dbReference type="PANTHER" id="PTHR43280">
    <property type="entry name" value="ARAC-FAMILY TRANSCRIPTIONAL REGULATOR"/>
    <property type="match status" value="1"/>
</dbReference>
<gene>
    <name evidence="5" type="ORF">FC26_GL001005</name>
</gene>
<dbReference type="InterPro" id="IPR014710">
    <property type="entry name" value="RmlC-like_jellyroll"/>
</dbReference>
<dbReference type="GO" id="GO:0003700">
    <property type="term" value="F:DNA-binding transcription factor activity"/>
    <property type="evidence" value="ECO:0007669"/>
    <property type="project" value="InterPro"/>
</dbReference>
<comment type="caution">
    <text evidence="5">The sequence shown here is derived from an EMBL/GenBank/DDBJ whole genome shotgun (WGS) entry which is preliminary data.</text>
</comment>
<organism evidence="5 6">
    <name type="scientific">Paucilactobacillus vaccinostercus DSM 20634</name>
    <dbReference type="NCBI Taxonomy" id="1423813"/>
    <lineage>
        <taxon>Bacteria</taxon>
        <taxon>Bacillati</taxon>
        <taxon>Bacillota</taxon>
        <taxon>Bacilli</taxon>
        <taxon>Lactobacillales</taxon>
        <taxon>Lactobacillaceae</taxon>
        <taxon>Paucilactobacillus</taxon>
    </lineage>
</organism>
<proteinExistence type="predicted"/>
<dbReference type="PROSITE" id="PS00041">
    <property type="entry name" value="HTH_ARAC_FAMILY_1"/>
    <property type="match status" value="1"/>
</dbReference>
<evidence type="ECO:0000313" key="5">
    <source>
        <dbReference type="EMBL" id="KRM61934.1"/>
    </source>
</evidence>
<dbReference type="SUPFAM" id="SSF46689">
    <property type="entry name" value="Homeodomain-like"/>
    <property type="match status" value="1"/>
</dbReference>
<dbReference type="Pfam" id="PF12833">
    <property type="entry name" value="HTH_18"/>
    <property type="match status" value="1"/>
</dbReference>
<evidence type="ECO:0000256" key="1">
    <source>
        <dbReference type="ARBA" id="ARBA00023015"/>
    </source>
</evidence>
<keyword evidence="1" id="KW-0805">Transcription regulation</keyword>
<dbReference type="SMART" id="SM00342">
    <property type="entry name" value="HTH_ARAC"/>
    <property type="match status" value="1"/>
</dbReference>
<keyword evidence="2" id="KW-0238">DNA-binding</keyword>
<dbReference type="PRINTS" id="PR00032">
    <property type="entry name" value="HTHARAC"/>
</dbReference>
<dbReference type="Pfam" id="PF02311">
    <property type="entry name" value="AraC_binding"/>
    <property type="match status" value="1"/>
</dbReference>
<dbReference type="OrthoDB" id="9799319at2"/>
<feature type="domain" description="HTH araC/xylS-type" evidence="4">
    <location>
        <begin position="267"/>
        <end position="364"/>
    </location>
</feature>
<dbReference type="STRING" id="1423813.FC26_GL001005"/>
<sequence>MDLKQKLLLFEVAELEWRKLYLANPYDNFKPVSSWKEFVKQYENTMPAGMALVKEPPSDIRDRFFENEFFSSEKGLIPEPTNLDEQLIYPPHMNAEIVVFKHLRYLPIMMHTLQFVKISYVLEGNCQFFINNKTYYLKQGDLVIVPPDTKQAFFANGDNDIVVNVIMRRSTFQDSFAPLLMEQNDISEFFLQMLYRRRFSQVVLFNCSEDNNILDIILKLYGESQESIHGSRIIMNSYVLLLFGRLIRTYMDRAKTLIGEKSVDSVSNIIQYIRTNRSTVTLQSTADYFKLSEGYLSRYVKRETGYSFSALLRDLKMREAANLLRTSRLSVEEIIDRVGYSDISNFYRNFKKIYQMTPAEYRNSSN</sequence>
<keyword evidence="3" id="KW-0804">Transcription</keyword>
<accession>A0A0R2A3E1</accession>
<evidence type="ECO:0000259" key="4">
    <source>
        <dbReference type="PROSITE" id="PS01124"/>
    </source>
</evidence>
<dbReference type="InterPro" id="IPR003313">
    <property type="entry name" value="AraC-bd"/>
</dbReference>
<dbReference type="PROSITE" id="PS01124">
    <property type="entry name" value="HTH_ARAC_FAMILY_2"/>
    <property type="match status" value="1"/>
</dbReference>
<dbReference type="PANTHER" id="PTHR43280:SF28">
    <property type="entry name" value="HTH-TYPE TRANSCRIPTIONAL ACTIVATOR RHAS"/>
    <property type="match status" value="1"/>
</dbReference>
<dbReference type="AlphaFoldDB" id="A0A0R2A3E1"/>
<evidence type="ECO:0000256" key="2">
    <source>
        <dbReference type="ARBA" id="ARBA00023125"/>
    </source>
</evidence>
<evidence type="ECO:0000313" key="6">
    <source>
        <dbReference type="Proteomes" id="UP000051733"/>
    </source>
</evidence>
<dbReference type="InterPro" id="IPR018062">
    <property type="entry name" value="HTH_AraC-typ_CS"/>
</dbReference>
<dbReference type="InterPro" id="IPR018060">
    <property type="entry name" value="HTH_AraC"/>
</dbReference>
<dbReference type="RefSeq" id="WP_057777884.1">
    <property type="nucleotide sequence ID" value="NZ_AYYY01000014.1"/>
</dbReference>
<protein>
    <submittedName>
        <fullName evidence="5">AraC family transcriptional regulator</fullName>
    </submittedName>
</protein>
<dbReference type="PATRIC" id="fig|1423813.3.peg.1029"/>
<name>A0A0R2A3E1_9LACO</name>
<dbReference type="Gene3D" id="1.10.10.60">
    <property type="entry name" value="Homeodomain-like"/>
    <property type="match status" value="2"/>
</dbReference>
<dbReference type="GO" id="GO:0043565">
    <property type="term" value="F:sequence-specific DNA binding"/>
    <property type="evidence" value="ECO:0007669"/>
    <property type="project" value="InterPro"/>
</dbReference>
<keyword evidence="6" id="KW-1185">Reference proteome</keyword>
<dbReference type="InterPro" id="IPR011051">
    <property type="entry name" value="RmlC_Cupin_sf"/>
</dbReference>
<dbReference type="InterPro" id="IPR009057">
    <property type="entry name" value="Homeodomain-like_sf"/>
</dbReference>
<dbReference type="EMBL" id="AYYY01000014">
    <property type="protein sequence ID" value="KRM61934.1"/>
    <property type="molecule type" value="Genomic_DNA"/>
</dbReference>
<dbReference type="Proteomes" id="UP000051733">
    <property type="component" value="Unassembled WGS sequence"/>
</dbReference>